<feature type="region of interest" description="Disordered" evidence="1">
    <location>
        <begin position="99"/>
        <end position="219"/>
    </location>
</feature>
<dbReference type="Proteomes" id="UP000266723">
    <property type="component" value="Unassembled WGS sequence"/>
</dbReference>
<dbReference type="EMBL" id="QGKV02000759">
    <property type="protein sequence ID" value="KAF3562277.1"/>
    <property type="molecule type" value="Genomic_DNA"/>
</dbReference>
<feature type="compositionally biased region" description="Polar residues" evidence="1">
    <location>
        <begin position="286"/>
        <end position="295"/>
    </location>
</feature>
<evidence type="ECO:0000313" key="3">
    <source>
        <dbReference type="Proteomes" id="UP000266723"/>
    </source>
</evidence>
<proteinExistence type="predicted"/>
<name>A0ABQ7CSD3_BRACR</name>
<evidence type="ECO:0000256" key="1">
    <source>
        <dbReference type="SAM" id="MobiDB-lite"/>
    </source>
</evidence>
<feature type="region of interest" description="Disordered" evidence="1">
    <location>
        <begin position="284"/>
        <end position="333"/>
    </location>
</feature>
<keyword evidence="3" id="KW-1185">Reference proteome</keyword>
<evidence type="ECO:0000313" key="2">
    <source>
        <dbReference type="EMBL" id="KAF3562277.1"/>
    </source>
</evidence>
<feature type="compositionally biased region" description="Polar residues" evidence="1">
    <location>
        <begin position="123"/>
        <end position="132"/>
    </location>
</feature>
<comment type="caution">
    <text evidence="2">The sequence shown here is derived from an EMBL/GenBank/DDBJ whole genome shotgun (WGS) entry which is preliminary data.</text>
</comment>
<accession>A0ABQ7CSD3</accession>
<sequence length="333" mass="37278">MDQVSRDLRSWQTLAKSGTTTVARPQRIKTGMRHKAGMGMRKPEEQTAYIHCKSTVKYMEQSESCFSRREKQRKPGTWVITPTPAPSKHVLVVALPRKAEYGPREKQNIPGSQGTPGPYASPRSKNGTQGSPNDFGVPKIKKEARTPVQPRAHRGHYNFKEPPGSKQRSPDKNLRVPTRPQRPNTILEKKDRTPVQPRAHRGHYIPEEPLGSHATSGSKYTTVPIRSPDLKENPILLCDLRVQSQSRKPPGSNHDLRIYHRISGFLHRLRAPVSVSGSREKIFGSRTKTSWSKGTSRLLRFPRRPPGPHATSGLQDQSPDSNSPYSSSKPPGL</sequence>
<reference evidence="2 3" key="1">
    <citation type="journal article" date="2020" name="BMC Genomics">
        <title>Intraspecific diversification of the crop wild relative Brassica cretica Lam. using demographic model selection.</title>
        <authorList>
            <person name="Kioukis A."/>
            <person name="Michalopoulou V.A."/>
            <person name="Briers L."/>
            <person name="Pirintsos S."/>
            <person name="Studholme D.J."/>
            <person name="Pavlidis P."/>
            <person name="Sarris P.F."/>
        </authorList>
    </citation>
    <scope>NUCLEOTIDE SEQUENCE [LARGE SCALE GENOMIC DNA]</scope>
    <source>
        <strain evidence="3">cv. PFS-1207/04</strain>
    </source>
</reference>
<feature type="compositionally biased region" description="Low complexity" evidence="1">
    <location>
        <begin position="318"/>
        <end position="333"/>
    </location>
</feature>
<organism evidence="2 3">
    <name type="scientific">Brassica cretica</name>
    <name type="common">Mustard</name>
    <dbReference type="NCBI Taxonomy" id="69181"/>
    <lineage>
        <taxon>Eukaryota</taxon>
        <taxon>Viridiplantae</taxon>
        <taxon>Streptophyta</taxon>
        <taxon>Embryophyta</taxon>
        <taxon>Tracheophyta</taxon>
        <taxon>Spermatophyta</taxon>
        <taxon>Magnoliopsida</taxon>
        <taxon>eudicotyledons</taxon>
        <taxon>Gunneridae</taxon>
        <taxon>Pentapetalae</taxon>
        <taxon>rosids</taxon>
        <taxon>malvids</taxon>
        <taxon>Brassicales</taxon>
        <taxon>Brassicaceae</taxon>
        <taxon>Brassiceae</taxon>
        <taxon>Brassica</taxon>
    </lineage>
</organism>
<protein>
    <submittedName>
        <fullName evidence="2">Uncharacterized protein</fullName>
    </submittedName>
</protein>
<gene>
    <name evidence="2" type="ORF">DY000_02015928</name>
</gene>